<evidence type="ECO:0000313" key="2">
    <source>
        <dbReference type="EMBL" id="EEG49483.1"/>
    </source>
</evidence>
<dbReference type="HOGENOM" id="CLU_092741_2_0_9"/>
<reference evidence="2 3" key="2">
    <citation type="submission" date="2009-02" db="EMBL/GenBank/DDBJ databases">
        <title>Draft genome sequence of Blautia hydrogenotrophica DSM 10507 (Ruminococcus hydrogenotrophicus DSM 10507).</title>
        <authorList>
            <person name="Sudarsanam P."/>
            <person name="Ley R."/>
            <person name="Guruge J."/>
            <person name="Turnbaugh P.J."/>
            <person name="Mahowald M."/>
            <person name="Liep D."/>
            <person name="Gordon J."/>
        </authorList>
    </citation>
    <scope>NUCLEOTIDE SEQUENCE [LARGE SCALE GENOMIC DNA]</scope>
    <source>
        <strain evidence="3">DSM 10507 / JCM 14656 / S5a33</strain>
    </source>
</reference>
<reference evidence="2 3" key="1">
    <citation type="submission" date="2009-01" db="EMBL/GenBank/DDBJ databases">
        <authorList>
            <person name="Fulton L."/>
            <person name="Clifton S."/>
            <person name="Fulton B."/>
            <person name="Xu J."/>
            <person name="Minx P."/>
            <person name="Pepin K.H."/>
            <person name="Johnson M."/>
            <person name="Bhonagiri V."/>
            <person name="Nash W.E."/>
            <person name="Mardis E.R."/>
            <person name="Wilson R.K."/>
        </authorList>
    </citation>
    <scope>NUCLEOTIDE SEQUENCE [LARGE SCALE GENOMIC DNA]</scope>
    <source>
        <strain evidence="3">DSM 10507 / JCM 14656 / S5a33</strain>
    </source>
</reference>
<evidence type="ECO:0000313" key="3">
    <source>
        <dbReference type="Proteomes" id="UP000003100"/>
    </source>
</evidence>
<dbReference type="eggNOG" id="ENOG503361N">
    <property type="taxonomic scope" value="Bacteria"/>
</dbReference>
<feature type="transmembrane region" description="Helical" evidence="1">
    <location>
        <begin position="174"/>
        <end position="194"/>
    </location>
</feature>
<sequence length="234" mass="26556">MRKRLKKELARLYEAPPAQRKEEFFWGVEKPGISHWQFLRIQISYVRKWNWAVALLMLATVNLGWLEGQILWIMGAVTPFLPLAVAAECSRSRQCGMEELELVSRFSMKYVVVSRILILGLCDLLVLVFLVCVGFSKTRADLLYCSGMVLSPYLVNAFLSMWIVRRVHGREGTYLCMVLTVIVSTAGLLLRILGQPLPELIGAGGMAVGLLVLTILTVRECVKFIEQSEEYVWN</sequence>
<dbReference type="GeneID" id="86820265"/>
<feature type="transmembrane region" description="Helical" evidence="1">
    <location>
        <begin position="200"/>
        <end position="218"/>
    </location>
</feature>
<gene>
    <name evidence="2" type="ORF">RUMHYD_01619</name>
</gene>
<feature type="transmembrane region" description="Helical" evidence="1">
    <location>
        <begin position="142"/>
        <end position="162"/>
    </location>
</feature>
<feature type="transmembrane region" description="Helical" evidence="1">
    <location>
        <begin position="49"/>
        <end position="65"/>
    </location>
</feature>
<protein>
    <recommendedName>
        <fullName evidence="4">ABC-2 family transporter protein</fullName>
    </recommendedName>
</protein>
<dbReference type="RefSeq" id="WP_005947913.1">
    <property type="nucleotide sequence ID" value="NZ_CP136423.1"/>
</dbReference>
<accession>C0CL98</accession>
<keyword evidence="1" id="KW-1133">Transmembrane helix</keyword>
<evidence type="ECO:0008006" key="4">
    <source>
        <dbReference type="Google" id="ProtNLM"/>
    </source>
</evidence>
<feature type="transmembrane region" description="Helical" evidence="1">
    <location>
        <begin position="110"/>
        <end position="136"/>
    </location>
</feature>
<dbReference type="EMBL" id="ACBZ01000078">
    <property type="protein sequence ID" value="EEG49483.1"/>
    <property type="molecule type" value="Genomic_DNA"/>
</dbReference>
<keyword evidence="1" id="KW-0472">Membrane</keyword>
<organism evidence="2 3">
    <name type="scientific">Blautia hydrogenotrophica (strain DSM 10507 / JCM 14656 / S5a33)</name>
    <name type="common">Ruminococcus hydrogenotrophicus</name>
    <dbReference type="NCBI Taxonomy" id="476272"/>
    <lineage>
        <taxon>Bacteria</taxon>
        <taxon>Bacillati</taxon>
        <taxon>Bacillota</taxon>
        <taxon>Clostridia</taxon>
        <taxon>Lachnospirales</taxon>
        <taxon>Lachnospiraceae</taxon>
        <taxon>Blautia</taxon>
    </lineage>
</organism>
<comment type="caution">
    <text evidence="2">The sequence shown here is derived from an EMBL/GenBank/DDBJ whole genome shotgun (WGS) entry which is preliminary data.</text>
</comment>
<name>C0CL98_BLAHS</name>
<dbReference type="PATRIC" id="fig|476272.21.peg.2970"/>
<evidence type="ECO:0000256" key="1">
    <source>
        <dbReference type="SAM" id="Phobius"/>
    </source>
</evidence>
<keyword evidence="1" id="KW-0812">Transmembrane</keyword>
<proteinExistence type="predicted"/>
<dbReference type="Proteomes" id="UP000003100">
    <property type="component" value="Unassembled WGS sequence"/>
</dbReference>
<keyword evidence="3" id="KW-1185">Reference proteome</keyword>
<dbReference type="AlphaFoldDB" id="C0CL98"/>